<evidence type="ECO:0000313" key="2">
    <source>
        <dbReference type="Proteomes" id="UP000192505"/>
    </source>
</evidence>
<dbReference type="EMBL" id="MTEI01000002">
    <property type="protein sequence ID" value="OQW89150.1"/>
    <property type="molecule type" value="Genomic_DNA"/>
</dbReference>
<reference evidence="1 2" key="1">
    <citation type="submission" date="2017-01" db="EMBL/GenBank/DDBJ databases">
        <title>Novel large sulfur bacteria in the metagenomes of groundwater-fed chemosynthetic microbial mats in the Lake Huron basin.</title>
        <authorList>
            <person name="Sharrar A.M."/>
            <person name="Flood B.E."/>
            <person name="Bailey J.V."/>
            <person name="Jones D.S."/>
            <person name="Biddanda B."/>
            <person name="Ruberg S.A."/>
            <person name="Marcus D.N."/>
            <person name="Dick G.J."/>
        </authorList>
    </citation>
    <scope>NUCLEOTIDE SEQUENCE [LARGE SCALE GENOMIC DNA]</scope>
    <source>
        <strain evidence="1">A7</strain>
    </source>
</reference>
<sequence>MLTNVFHQFEVIVMNSVCLHAELGSPAHADWFPAIHPWVVGVRDFLQHVTLTQQHGLTDDQLTALDGLSAETLKDIGAPEWMQERARPARWSALDPAYWR</sequence>
<dbReference type="AlphaFoldDB" id="A0A1W9KWX1"/>
<organism evidence="1 2">
    <name type="scientific">Rhodoferax ferrireducens</name>
    <dbReference type="NCBI Taxonomy" id="192843"/>
    <lineage>
        <taxon>Bacteria</taxon>
        <taxon>Pseudomonadati</taxon>
        <taxon>Pseudomonadota</taxon>
        <taxon>Betaproteobacteria</taxon>
        <taxon>Burkholderiales</taxon>
        <taxon>Comamonadaceae</taxon>
        <taxon>Rhodoferax</taxon>
    </lineage>
</organism>
<dbReference type="Proteomes" id="UP000192505">
    <property type="component" value="Unassembled WGS sequence"/>
</dbReference>
<proteinExistence type="predicted"/>
<accession>A0A1W9KWX1</accession>
<name>A0A1W9KWX1_9BURK</name>
<evidence type="ECO:0000313" key="1">
    <source>
        <dbReference type="EMBL" id="OQW89150.1"/>
    </source>
</evidence>
<gene>
    <name evidence="1" type="ORF">BWK72_04105</name>
</gene>
<comment type="caution">
    <text evidence="1">The sequence shown here is derived from an EMBL/GenBank/DDBJ whole genome shotgun (WGS) entry which is preliminary data.</text>
</comment>
<protein>
    <submittedName>
        <fullName evidence="1">Uncharacterized protein</fullName>
    </submittedName>
</protein>